<accession>A0A934X3Z1</accession>
<comment type="caution">
    <text evidence="1">The sequence shown here is derived from an EMBL/GenBank/DDBJ whole genome shotgun (WGS) entry which is preliminary data.</text>
</comment>
<reference evidence="4 5" key="1">
    <citation type="submission" date="2020-10" db="EMBL/GenBank/DDBJ databases">
        <title>Connecting structure to function with the recovery of over 1000 high-quality activated sludge metagenome-assembled genomes encoding full-length rRNA genes using long-read sequencing.</title>
        <authorList>
            <person name="Singleton C.M."/>
            <person name="Petriglieri F."/>
            <person name="Kristensen J.M."/>
            <person name="Kirkegaard R.H."/>
            <person name="Michaelsen T.Y."/>
            <person name="Andersen M.H."/>
            <person name="Karst S.M."/>
            <person name="Dueholm M.S."/>
            <person name="Nielsen P.H."/>
            <person name="Albertsen M."/>
        </authorList>
    </citation>
    <scope>NUCLEOTIDE SEQUENCE [LARGE SCALE GENOMIC DNA]</scope>
    <source>
        <strain evidence="1">AalE_18-Q3-R2-46_BAT3C.188</strain>
        <strain evidence="2">Ega_18-Q3-R5-49_MAXAC.001</strain>
        <strain evidence="3">Ribe_18-Q3-R11-54_MAXAC.001</strain>
    </source>
</reference>
<evidence type="ECO:0000313" key="4">
    <source>
        <dbReference type="Proteomes" id="UP000718281"/>
    </source>
</evidence>
<evidence type="ECO:0000313" key="1">
    <source>
        <dbReference type="EMBL" id="MBK6299985.1"/>
    </source>
</evidence>
<organism evidence="1 4">
    <name type="scientific">Candidatus Phosphoribacter hodrii</name>
    <dbReference type="NCBI Taxonomy" id="2953743"/>
    <lineage>
        <taxon>Bacteria</taxon>
        <taxon>Bacillati</taxon>
        <taxon>Actinomycetota</taxon>
        <taxon>Actinomycetes</taxon>
        <taxon>Micrococcales</taxon>
        <taxon>Dermatophilaceae</taxon>
        <taxon>Candidatus Phosphoribacter</taxon>
    </lineage>
</organism>
<evidence type="ECO:0000313" key="5">
    <source>
        <dbReference type="Proteomes" id="UP000726105"/>
    </source>
</evidence>
<dbReference type="AlphaFoldDB" id="A0A934X3Z1"/>
<dbReference type="EMBL" id="JADIXZ010000001">
    <property type="protein sequence ID" value="MBK6299985.1"/>
    <property type="molecule type" value="Genomic_DNA"/>
</dbReference>
<evidence type="ECO:0008006" key="6">
    <source>
        <dbReference type="Google" id="ProtNLM"/>
    </source>
</evidence>
<dbReference type="EMBL" id="JADJIB010000003">
    <property type="protein sequence ID" value="MBK7273409.1"/>
    <property type="molecule type" value="Genomic_DNA"/>
</dbReference>
<evidence type="ECO:0000313" key="3">
    <source>
        <dbReference type="EMBL" id="MBL0005492.1"/>
    </source>
</evidence>
<dbReference type="Proteomes" id="UP000886632">
    <property type="component" value="Unassembled WGS sequence"/>
</dbReference>
<dbReference type="EMBL" id="JADKGK010000027">
    <property type="protein sequence ID" value="MBL0005492.1"/>
    <property type="molecule type" value="Genomic_DNA"/>
</dbReference>
<gene>
    <name evidence="1" type="ORF">IPF40_02645</name>
    <name evidence="2" type="ORF">IPI13_09660</name>
    <name evidence="3" type="ORF">IPP00_16495</name>
</gene>
<sequence length="152" mass="17031">MVTPRLRAEQRKAIDALIVDRRLEPVPVDDVRANAFLTLAEDTLIDVAHVRLPQNRYNLAYDASHAVGEALLARYGYRTRSGPGQHEALARFLRIVLDTPPQDADARHFDRMRRARNQMHYEARPVSTADADKAARTALALLSAATPPKDEP</sequence>
<proteinExistence type="predicted"/>
<evidence type="ECO:0000313" key="2">
    <source>
        <dbReference type="EMBL" id="MBK7273409.1"/>
    </source>
</evidence>
<protein>
    <recommendedName>
        <fullName evidence="6">HEPN domain-containing protein</fullName>
    </recommendedName>
</protein>
<dbReference type="Proteomes" id="UP000726105">
    <property type="component" value="Unassembled WGS sequence"/>
</dbReference>
<name>A0A934X3Z1_9MICO</name>
<dbReference type="Proteomes" id="UP000718281">
    <property type="component" value="Unassembled WGS sequence"/>
</dbReference>
<dbReference type="Gene3D" id="1.20.120.330">
    <property type="entry name" value="Nucleotidyltransferases domain 2"/>
    <property type="match status" value="1"/>
</dbReference>